<gene>
    <name evidence="1" type="ORF">BIFGAL_02793</name>
</gene>
<dbReference type="Proteomes" id="UP000003656">
    <property type="component" value="Unassembled WGS sequence"/>
</dbReference>
<dbReference type="AlphaFoldDB" id="D1NSN4"/>
<accession>D1NSN4</accession>
<evidence type="ECO:0000313" key="2">
    <source>
        <dbReference type="Proteomes" id="UP000003656"/>
    </source>
</evidence>
<dbReference type="STRING" id="561180.BIFGAL_02793"/>
<evidence type="ECO:0000313" key="1">
    <source>
        <dbReference type="EMBL" id="EFA23686.1"/>
    </source>
</evidence>
<comment type="caution">
    <text evidence="1">The sequence shown here is derived from an EMBL/GenBank/DDBJ whole genome shotgun (WGS) entry which is preliminary data.</text>
</comment>
<proteinExistence type="predicted"/>
<sequence length="42" mass="4849">MSDAWLMLCSWPLQVDGKQILMTYRGLPESWAMKVNRNPLPA</sequence>
<protein>
    <submittedName>
        <fullName evidence="1">Uncharacterized protein</fullName>
    </submittedName>
</protein>
<reference evidence="1 2" key="1">
    <citation type="submission" date="2009-11" db="EMBL/GenBank/DDBJ databases">
        <authorList>
            <person name="Weinstock G."/>
            <person name="Sodergren E."/>
            <person name="Clifton S."/>
            <person name="Fulton L."/>
            <person name="Fulton B."/>
            <person name="Courtney L."/>
            <person name="Fronick C."/>
            <person name="Harrison M."/>
            <person name="Strong C."/>
            <person name="Farmer C."/>
            <person name="Delahaunty K."/>
            <person name="Markovic C."/>
            <person name="Hall O."/>
            <person name="Minx P."/>
            <person name="Tomlinson C."/>
            <person name="Mitreva M."/>
            <person name="Nelson J."/>
            <person name="Hou S."/>
            <person name="Wollam A."/>
            <person name="Pepin K.H."/>
            <person name="Johnson M."/>
            <person name="Bhonagiri V."/>
            <person name="Nash W.E."/>
            <person name="Warren W."/>
            <person name="Chinwalla A."/>
            <person name="Mardis E.R."/>
            <person name="Wilson R.K."/>
        </authorList>
    </citation>
    <scope>NUCLEOTIDE SEQUENCE [LARGE SCALE GENOMIC DNA]</scope>
    <source>
        <strain evidence="1 2">DSM 20093</strain>
    </source>
</reference>
<name>D1NSN4_9BIFI</name>
<organism evidence="1 2">
    <name type="scientific">Bifidobacterium gallicum DSM 20093 = LMG 11596</name>
    <dbReference type="NCBI Taxonomy" id="561180"/>
    <lineage>
        <taxon>Bacteria</taxon>
        <taxon>Bacillati</taxon>
        <taxon>Actinomycetota</taxon>
        <taxon>Actinomycetes</taxon>
        <taxon>Bifidobacteriales</taxon>
        <taxon>Bifidobacteriaceae</taxon>
        <taxon>Bifidobacterium</taxon>
    </lineage>
</organism>
<dbReference type="EMBL" id="ABXB03000001">
    <property type="protein sequence ID" value="EFA23686.1"/>
    <property type="molecule type" value="Genomic_DNA"/>
</dbReference>